<dbReference type="PANTHER" id="PTHR15326">
    <property type="entry name" value="SPERMATOGENESIS-ASSOCIATED PROTEIN 2/TAMOZHENNIC"/>
    <property type="match status" value="1"/>
</dbReference>
<evidence type="ECO:0000259" key="2">
    <source>
        <dbReference type="Pfam" id="PF21388"/>
    </source>
</evidence>
<reference evidence="3" key="2">
    <citation type="submission" date="2025-08" db="UniProtKB">
        <authorList>
            <consortium name="Ensembl"/>
        </authorList>
    </citation>
    <scope>IDENTIFICATION</scope>
</reference>
<reference evidence="3" key="3">
    <citation type="submission" date="2025-09" db="UniProtKB">
        <authorList>
            <consortium name="Ensembl"/>
        </authorList>
    </citation>
    <scope>IDENTIFICATION</scope>
</reference>
<sequence>MRGVDLVQAYDRVLEQQILGRGSCRACQDEALRSEVEGLLATSDPRELHGLGLEPLRLMEEVLEARPSSGLCGLARTFEVLEQAALNLYLGPWREEYRVIKMYSGTFTHCVAPVLSAPQTEEVFGLLGYRPGPAQTRLLHLQPAGGPASPRELLRLACAFFLARCECRLLLAALGKRGGARWELGVVRERRQGQRLQVRLLNVDLRFNASPCLQHLTEKQLKCFSRTINPVQPGLLQNLQVEPQLGLTRIIYIPRSVVFLSNNWVKWRRHLVTSSGKSTLKRPSNRSGGILLITEISLAPRSRRFGPVVPPPLEADRGRPHDLCDCLSAPPLSLQRCLDCGVLHDITCVRLTECRLQRHQVEPASGVPETGPETGVERPRDAVPEDTAAFQPISYHCEAASANPHLLCLTCRAVHGSACVEGRLCRSAHRTRRLGTCSCGKSCCGTPRVLCLYCGDEFCRDCWYKNPLTCVCGRSFHLSTDL</sequence>
<protein>
    <submittedName>
        <fullName evidence="3">Spermatogenesis associated 2 like</fullName>
    </submittedName>
</protein>
<dbReference type="EMBL" id="AYCK01020551">
    <property type="status" value="NOT_ANNOTATED_CDS"/>
    <property type="molecule type" value="Genomic_DNA"/>
</dbReference>
<dbReference type="GO" id="GO:0005737">
    <property type="term" value="C:cytoplasm"/>
    <property type="evidence" value="ECO:0007669"/>
    <property type="project" value="TreeGrafter"/>
</dbReference>
<dbReference type="GeneTree" id="ENSGT00530000063956"/>
<proteinExistence type="inferred from homology"/>
<comment type="similarity">
    <text evidence="1">Belongs to the SPATA2 family.</text>
</comment>
<reference evidence="4" key="1">
    <citation type="submission" date="2013-10" db="EMBL/GenBank/DDBJ databases">
        <authorList>
            <person name="Schartl M."/>
            <person name="Warren W."/>
        </authorList>
    </citation>
    <scope>NUCLEOTIDE SEQUENCE [LARGE SCALE GENOMIC DNA]</scope>
    <source>
        <strain evidence="4">female</strain>
    </source>
</reference>
<feature type="domain" description="Spermatogenesis-associated protein 2 PUB-like" evidence="2">
    <location>
        <begin position="7"/>
        <end position="193"/>
    </location>
</feature>
<keyword evidence="4" id="KW-1185">Reference proteome</keyword>
<dbReference type="Ensembl" id="ENSPFOT00000030433.1">
    <property type="protein sequence ID" value="ENSPFOP00000030533.1"/>
    <property type="gene ID" value="ENSPFOG00000023707.1"/>
</dbReference>
<evidence type="ECO:0000313" key="3">
    <source>
        <dbReference type="Ensembl" id="ENSPFOP00000030533.1"/>
    </source>
</evidence>
<dbReference type="InterPro" id="IPR036339">
    <property type="entry name" value="PUB-like_dom_sf"/>
</dbReference>
<dbReference type="Gene3D" id="1.20.58.2190">
    <property type="match status" value="1"/>
</dbReference>
<evidence type="ECO:0000256" key="1">
    <source>
        <dbReference type="ARBA" id="ARBA00038142"/>
    </source>
</evidence>
<dbReference type="AlphaFoldDB" id="A0A096MGJ2"/>
<accession>A0A096MGJ2</accession>
<dbReference type="InterPro" id="IPR048839">
    <property type="entry name" value="SPATA2_PUB-like"/>
</dbReference>
<dbReference type="SUPFAM" id="SSF143503">
    <property type="entry name" value="PUG domain-like"/>
    <property type="match status" value="1"/>
</dbReference>
<evidence type="ECO:0000313" key="4">
    <source>
        <dbReference type="Proteomes" id="UP000028760"/>
    </source>
</evidence>
<organism evidence="3 4">
    <name type="scientific">Poecilia formosa</name>
    <name type="common">Amazon molly</name>
    <name type="synonym">Limia formosa</name>
    <dbReference type="NCBI Taxonomy" id="48698"/>
    <lineage>
        <taxon>Eukaryota</taxon>
        <taxon>Metazoa</taxon>
        <taxon>Chordata</taxon>
        <taxon>Craniata</taxon>
        <taxon>Vertebrata</taxon>
        <taxon>Euteleostomi</taxon>
        <taxon>Actinopterygii</taxon>
        <taxon>Neopterygii</taxon>
        <taxon>Teleostei</taxon>
        <taxon>Neoteleostei</taxon>
        <taxon>Acanthomorphata</taxon>
        <taxon>Ovalentaria</taxon>
        <taxon>Atherinomorphae</taxon>
        <taxon>Cyprinodontiformes</taxon>
        <taxon>Poeciliidae</taxon>
        <taxon>Poeciliinae</taxon>
        <taxon>Poecilia</taxon>
    </lineage>
</organism>
<dbReference type="Proteomes" id="UP000028760">
    <property type="component" value="Unassembled WGS sequence"/>
</dbReference>
<dbReference type="PANTHER" id="PTHR15326:SF7">
    <property type="entry name" value="SPERMATOGENESIS-ASSOCIATED PROTEIN 2-LIKE PROTEIN"/>
    <property type="match status" value="1"/>
</dbReference>
<name>A0A096MGJ2_POEFO</name>
<dbReference type="Pfam" id="PF21388">
    <property type="entry name" value="SPATA2_PUB-like"/>
    <property type="match status" value="1"/>
</dbReference>